<sequence length="183" mass="19061">MSELERDDGTVGETLGGETLFASCASCGPSTDGSESFKEFLPDPPGGTKVPSLGRHPGTSVIQVPPSPQGIFFSESLIELKTDGVNSTLTVDSAVNARFPVRPDPPEEVPSASIPIIKISQGEIVEVGDGGAAQRNEKAIVVAEATPYFKSPDDATLQTTLVAALCCLCKKRQARSGAATDEK</sequence>
<dbReference type="AlphaFoldDB" id="A0A9N8EH56"/>
<evidence type="ECO:0000313" key="3">
    <source>
        <dbReference type="Proteomes" id="UP001153069"/>
    </source>
</evidence>
<name>A0A9N8EH56_9STRA</name>
<proteinExistence type="predicted"/>
<evidence type="ECO:0000256" key="1">
    <source>
        <dbReference type="SAM" id="MobiDB-lite"/>
    </source>
</evidence>
<keyword evidence="3" id="KW-1185">Reference proteome</keyword>
<accession>A0A9N8EH56</accession>
<gene>
    <name evidence="2" type="ORF">SEMRO_1158_G247460.1</name>
</gene>
<comment type="caution">
    <text evidence="2">The sequence shown here is derived from an EMBL/GenBank/DDBJ whole genome shotgun (WGS) entry which is preliminary data.</text>
</comment>
<dbReference type="Proteomes" id="UP001153069">
    <property type="component" value="Unassembled WGS sequence"/>
</dbReference>
<reference evidence="2" key="1">
    <citation type="submission" date="2020-06" db="EMBL/GenBank/DDBJ databases">
        <authorList>
            <consortium name="Plant Systems Biology data submission"/>
        </authorList>
    </citation>
    <scope>NUCLEOTIDE SEQUENCE</scope>
    <source>
        <strain evidence="2">D6</strain>
    </source>
</reference>
<protein>
    <submittedName>
        <fullName evidence="2">Uncharacterized protein</fullName>
    </submittedName>
</protein>
<dbReference type="EMBL" id="CAICTM010001156">
    <property type="protein sequence ID" value="CAB9521042.1"/>
    <property type="molecule type" value="Genomic_DNA"/>
</dbReference>
<feature type="region of interest" description="Disordered" evidence="1">
    <location>
        <begin position="27"/>
        <end position="63"/>
    </location>
</feature>
<evidence type="ECO:0000313" key="2">
    <source>
        <dbReference type="EMBL" id="CAB9521042.1"/>
    </source>
</evidence>
<organism evidence="2 3">
    <name type="scientific">Seminavis robusta</name>
    <dbReference type="NCBI Taxonomy" id="568900"/>
    <lineage>
        <taxon>Eukaryota</taxon>
        <taxon>Sar</taxon>
        <taxon>Stramenopiles</taxon>
        <taxon>Ochrophyta</taxon>
        <taxon>Bacillariophyta</taxon>
        <taxon>Bacillariophyceae</taxon>
        <taxon>Bacillariophycidae</taxon>
        <taxon>Naviculales</taxon>
        <taxon>Naviculaceae</taxon>
        <taxon>Seminavis</taxon>
    </lineage>
</organism>